<dbReference type="PANTHER" id="PTHR33351:SF1">
    <property type="entry name" value="IG-LIKE DOMAIN-CONTAINING PROTEIN-RELATED"/>
    <property type="match status" value="1"/>
</dbReference>
<evidence type="ECO:0000313" key="1">
    <source>
        <dbReference type="EMBL" id="GMT02120.1"/>
    </source>
</evidence>
<keyword evidence="2" id="KW-1185">Reference proteome</keyword>
<organism evidence="1 2">
    <name type="scientific">Pristionchus entomophagus</name>
    <dbReference type="NCBI Taxonomy" id="358040"/>
    <lineage>
        <taxon>Eukaryota</taxon>
        <taxon>Metazoa</taxon>
        <taxon>Ecdysozoa</taxon>
        <taxon>Nematoda</taxon>
        <taxon>Chromadorea</taxon>
        <taxon>Rhabditida</taxon>
        <taxon>Rhabditina</taxon>
        <taxon>Diplogasteromorpha</taxon>
        <taxon>Diplogasteroidea</taxon>
        <taxon>Neodiplogasteridae</taxon>
        <taxon>Pristionchus</taxon>
    </lineage>
</organism>
<dbReference type="AlphaFoldDB" id="A0AAV5U5L0"/>
<dbReference type="GO" id="GO:0051015">
    <property type="term" value="F:actin filament binding"/>
    <property type="evidence" value="ECO:0007669"/>
    <property type="project" value="TreeGrafter"/>
</dbReference>
<reference evidence="1" key="1">
    <citation type="submission" date="2023-10" db="EMBL/GenBank/DDBJ databases">
        <title>Genome assembly of Pristionchus species.</title>
        <authorList>
            <person name="Yoshida K."/>
            <person name="Sommer R.J."/>
        </authorList>
    </citation>
    <scope>NUCLEOTIDE SEQUENCE</scope>
    <source>
        <strain evidence="1">RS0144</strain>
    </source>
</reference>
<sequence length="484" mass="55177">MCECWRIKPTARPTFDHILAFMMAIERTITEVTQEDRPTFCISECKPRDEKFVNPISLSAEAAGRRYVKSFRTDAYLRVSSELDWIAHMALGPADIADQWYIEDHHNGWIRLKCLYPPSTNDDHIPPPERFLRVKSDGSVELTDTPTVIDKWKPVKDEDGSWSLQSAHSTWLSARQDGSLVAVSQSDGETTRFRLECCPESIVPKSPAAEFAGERSLKFHHGMFLRAHRPDGEWTVDLAWCCRTGEHWYVEEHAGQVTLRSRFCRDRYLSAAPDGSLDVVSEQGAAELWTPVKHGDGTWSLQSAHGGWLSSRKEELVGTVDECGSWAHFSLESFTGPIVLSSVTAEASGRRLLKSIHDTFLRGGDGRGPWIVDMGPTGTTEDEKWIIEDHCGHVALRTAEWVAHGLADKNDPLRPGRYLRAYVNSSVYFSDSRKEQELWRPYKNEDGTWSLLSIYHTWLSARFDGNVCTMTTRSKRECFWFEWW</sequence>
<dbReference type="InterPro" id="IPR008999">
    <property type="entry name" value="Actin-crosslinking"/>
</dbReference>
<proteinExistence type="predicted"/>
<dbReference type="SUPFAM" id="SSF50405">
    <property type="entry name" value="Actin-crosslinking proteins"/>
    <property type="match status" value="3"/>
</dbReference>
<dbReference type="EMBL" id="BTSX01000005">
    <property type="protein sequence ID" value="GMT02120.1"/>
    <property type="molecule type" value="Genomic_DNA"/>
</dbReference>
<dbReference type="CDD" id="cd00257">
    <property type="entry name" value="beta-trefoil_FSCN-like"/>
    <property type="match status" value="3"/>
</dbReference>
<dbReference type="GO" id="GO:0030041">
    <property type="term" value="P:actin filament polymerization"/>
    <property type="evidence" value="ECO:0007669"/>
    <property type="project" value="TreeGrafter"/>
</dbReference>
<dbReference type="Gene3D" id="2.80.10.50">
    <property type="match status" value="3"/>
</dbReference>
<dbReference type="GO" id="GO:0015629">
    <property type="term" value="C:actin cytoskeleton"/>
    <property type="evidence" value="ECO:0007669"/>
    <property type="project" value="TreeGrafter"/>
</dbReference>
<gene>
    <name evidence="1" type="ORF">PENTCL1PPCAC_24294</name>
</gene>
<comment type="caution">
    <text evidence="1">The sequence shown here is derived from an EMBL/GenBank/DDBJ whole genome shotgun (WGS) entry which is preliminary data.</text>
</comment>
<name>A0AAV5U5L0_9BILA</name>
<dbReference type="InterPro" id="IPR052883">
    <property type="entry name" value="Hisactophilin"/>
</dbReference>
<evidence type="ECO:0000313" key="2">
    <source>
        <dbReference type="Proteomes" id="UP001432027"/>
    </source>
</evidence>
<accession>A0AAV5U5L0</accession>
<dbReference type="Proteomes" id="UP001432027">
    <property type="component" value="Unassembled WGS sequence"/>
</dbReference>
<dbReference type="PANTHER" id="PTHR33351">
    <property type="entry name" value="HISACTOPHILIN-1-RELATED"/>
    <property type="match status" value="1"/>
</dbReference>
<protein>
    <submittedName>
        <fullName evidence="1">Uncharacterized protein</fullName>
    </submittedName>
</protein>